<accession>A0AAE1D422</accession>
<dbReference type="EMBL" id="JAWDGP010005492">
    <property type="protein sequence ID" value="KAK3756616.1"/>
    <property type="molecule type" value="Genomic_DNA"/>
</dbReference>
<comment type="caution">
    <text evidence="2">The sequence shown here is derived from an EMBL/GenBank/DDBJ whole genome shotgun (WGS) entry which is preliminary data.</text>
</comment>
<evidence type="ECO:0000313" key="2">
    <source>
        <dbReference type="EMBL" id="KAK3756616.1"/>
    </source>
</evidence>
<feature type="region of interest" description="Disordered" evidence="1">
    <location>
        <begin position="1"/>
        <end position="45"/>
    </location>
</feature>
<evidence type="ECO:0000256" key="1">
    <source>
        <dbReference type="SAM" id="MobiDB-lite"/>
    </source>
</evidence>
<keyword evidence="3" id="KW-1185">Reference proteome</keyword>
<organism evidence="2 3">
    <name type="scientific">Elysia crispata</name>
    <name type="common">lettuce slug</name>
    <dbReference type="NCBI Taxonomy" id="231223"/>
    <lineage>
        <taxon>Eukaryota</taxon>
        <taxon>Metazoa</taxon>
        <taxon>Spiralia</taxon>
        <taxon>Lophotrochozoa</taxon>
        <taxon>Mollusca</taxon>
        <taxon>Gastropoda</taxon>
        <taxon>Heterobranchia</taxon>
        <taxon>Euthyneura</taxon>
        <taxon>Panpulmonata</taxon>
        <taxon>Sacoglossa</taxon>
        <taxon>Placobranchoidea</taxon>
        <taxon>Plakobranchidae</taxon>
        <taxon>Elysia</taxon>
    </lineage>
</organism>
<sequence length="75" mass="7929">MSARLSVPAPPKANNSNLRPAGSDRSLELSHSRHGTKLPLTPGCQDPVHSTRVTFIASIVGNFSELLNQNVAGPL</sequence>
<protein>
    <submittedName>
        <fullName evidence="2">Uncharacterized protein</fullName>
    </submittedName>
</protein>
<dbReference type="Proteomes" id="UP001283361">
    <property type="component" value="Unassembled WGS sequence"/>
</dbReference>
<proteinExistence type="predicted"/>
<evidence type="ECO:0000313" key="3">
    <source>
        <dbReference type="Proteomes" id="UP001283361"/>
    </source>
</evidence>
<gene>
    <name evidence="2" type="ORF">RRG08_045128</name>
</gene>
<reference evidence="2" key="1">
    <citation type="journal article" date="2023" name="G3 (Bethesda)">
        <title>A reference genome for the long-term kleptoplast-retaining sea slug Elysia crispata morphotype clarki.</title>
        <authorList>
            <person name="Eastman K.E."/>
            <person name="Pendleton A.L."/>
            <person name="Shaikh M.A."/>
            <person name="Suttiyut T."/>
            <person name="Ogas R."/>
            <person name="Tomko P."/>
            <person name="Gavelis G."/>
            <person name="Widhalm J.R."/>
            <person name="Wisecaver J.H."/>
        </authorList>
    </citation>
    <scope>NUCLEOTIDE SEQUENCE</scope>
    <source>
        <strain evidence="2">ECLA1</strain>
    </source>
</reference>
<name>A0AAE1D422_9GAST</name>
<dbReference type="AlphaFoldDB" id="A0AAE1D422"/>